<evidence type="ECO:0000313" key="2">
    <source>
        <dbReference type="Proteomes" id="UP000191672"/>
    </source>
</evidence>
<proteinExistence type="predicted"/>
<dbReference type="AlphaFoldDB" id="A0A1V6P0S9"/>
<accession>A0A1V6P0S9</accession>
<feature type="non-terminal residue" evidence="1">
    <location>
        <position position="1"/>
    </location>
</feature>
<sequence>EIRRKLRTEAGDAFNSVSSLLGGSTEGFKIFERRFNVVQIASTTINETIFWPQSAQLCPSLACGLQNFRDHGYRCHEPSDASQDRSMSTTILAGRCCVIKTTSQDRSVSTTILAGRCYVIKTTSQDRSVSTTILAGRCCVINTTSQDKSASTTILAGRSCVNKTTSQDRSVSTTILAGRCCDNKTTPQDVLCVIKCASQPRACVNKAPRRDICVNKASNDVQAPLRGVRDQYSSLHQYSKKQRPAQPHTVICFLVRRIIIE</sequence>
<keyword evidence="2" id="KW-1185">Reference proteome</keyword>
<dbReference type="EMBL" id="MDYN01000257">
    <property type="protein sequence ID" value="OQD70539.1"/>
    <property type="molecule type" value="Genomic_DNA"/>
</dbReference>
<comment type="caution">
    <text evidence="1">The sequence shown here is derived from an EMBL/GenBank/DDBJ whole genome shotgun (WGS) entry which is preliminary data.</text>
</comment>
<gene>
    <name evidence="1" type="ORF">PENANT_c257G01925</name>
</gene>
<protein>
    <submittedName>
        <fullName evidence="1">Uncharacterized protein</fullName>
    </submittedName>
</protein>
<name>A0A1V6P0S9_9EURO</name>
<dbReference type="Proteomes" id="UP000191672">
    <property type="component" value="Unassembled WGS sequence"/>
</dbReference>
<evidence type="ECO:0000313" key="1">
    <source>
        <dbReference type="EMBL" id="OQD70539.1"/>
    </source>
</evidence>
<organism evidence="1 2">
    <name type="scientific">Penicillium antarcticum</name>
    <dbReference type="NCBI Taxonomy" id="416450"/>
    <lineage>
        <taxon>Eukaryota</taxon>
        <taxon>Fungi</taxon>
        <taxon>Dikarya</taxon>
        <taxon>Ascomycota</taxon>
        <taxon>Pezizomycotina</taxon>
        <taxon>Eurotiomycetes</taxon>
        <taxon>Eurotiomycetidae</taxon>
        <taxon>Eurotiales</taxon>
        <taxon>Aspergillaceae</taxon>
        <taxon>Penicillium</taxon>
    </lineage>
</organism>
<feature type="non-terminal residue" evidence="1">
    <location>
        <position position="261"/>
    </location>
</feature>
<reference evidence="2" key="1">
    <citation type="journal article" date="2017" name="Nat. Microbiol.">
        <title>Global analysis of biosynthetic gene clusters reveals vast potential of secondary metabolite production in Penicillium species.</title>
        <authorList>
            <person name="Nielsen J.C."/>
            <person name="Grijseels S."/>
            <person name="Prigent S."/>
            <person name="Ji B."/>
            <person name="Dainat J."/>
            <person name="Nielsen K.F."/>
            <person name="Frisvad J.C."/>
            <person name="Workman M."/>
            <person name="Nielsen J."/>
        </authorList>
    </citation>
    <scope>NUCLEOTIDE SEQUENCE [LARGE SCALE GENOMIC DNA]</scope>
    <source>
        <strain evidence="2">IBT 31811</strain>
    </source>
</reference>